<evidence type="ECO:0000256" key="1">
    <source>
        <dbReference type="SAM" id="Phobius"/>
    </source>
</evidence>
<keyword evidence="3" id="KW-1185">Reference proteome</keyword>
<name>C5J5N3_MESCH</name>
<evidence type="ECO:0000313" key="2">
    <source>
        <dbReference type="EMBL" id="CAT04756.1"/>
    </source>
</evidence>
<dbReference type="HOGENOM" id="CLU_3236256_0_0_14"/>
<proteinExistence type="predicted"/>
<gene>
    <name evidence="2" type="ordered locus">MCJ_000810</name>
</gene>
<evidence type="ECO:0000313" key="3">
    <source>
        <dbReference type="Proteomes" id="UP000001491"/>
    </source>
</evidence>
<keyword evidence="1" id="KW-1133">Transmembrane helix</keyword>
<organism evidence="2 3">
    <name type="scientific">Mesomycoplasma conjunctivae (strain ATCC 25834 / NCTC 10147 / HRC/581)</name>
    <name type="common">Mycoplasma conjunctivae</name>
    <dbReference type="NCBI Taxonomy" id="572263"/>
    <lineage>
        <taxon>Bacteria</taxon>
        <taxon>Bacillati</taxon>
        <taxon>Mycoplasmatota</taxon>
        <taxon>Mycoplasmoidales</taxon>
        <taxon>Metamycoplasmataceae</taxon>
        <taxon>Mesomycoplasma</taxon>
    </lineage>
</organism>
<reference evidence="3" key="1">
    <citation type="journal article" date="2009" name="BMC Bioinformatics">
        <title>The Mycoplasma conjunctivae genome sequencing, annotation and analysis.</title>
        <authorList>
            <person name="Calderon-Copete S.P."/>
            <person name="Wigger G."/>
            <person name="Wunderlin C."/>
            <person name="Schmidheini T."/>
            <person name="Frey J."/>
            <person name="Quail M.A."/>
            <person name="Falquet L."/>
        </authorList>
    </citation>
    <scope>NUCLEOTIDE SEQUENCE [LARGE SCALE GENOMIC DNA]</scope>
    <source>
        <strain evidence="3">ATCC 25834 / NCTC 10147 / HRC/581</strain>
    </source>
</reference>
<feature type="transmembrane region" description="Helical" evidence="1">
    <location>
        <begin position="6"/>
        <end position="30"/>
    </location>
</feature>
<dbReference type="KEGG" id="mco:MCJ_000810"/>
<keyword evidence="1" id="KW-0472">Membrane</keyword>
<protein>
    <submittedName>
        <fullName evidence="2">Uncharacterized protein</fullName>
    </submittedName>
</protein>
<keyword evidence="1" id="KW-0812">Transmembrane</keyword>
<sequence length="43" mass="5199">MFWSKTFSFWIWLYCIFEVAGKNVAVVMLARAVRLNKRKLLDF</sequence>
<dbReference type="Proteomes" id="UP000001491">
    <property type="component" value="Chromosome"/>
</dbReference>
<accession>C5J5N3</accession>
<dbReference type="AlphaFoldDB" id="C5J5N3"/>
<dbReference type="EMBL" id="FM864216">
    <property type="protein sequence ID" value="CAT04756.1"/>
    <property type="molecule type" value="Genomic_DNA"/>
</dbReference>